<dbReference type="InterPro" id="IPR003177">
    <property type="entry name" value="Cytc_oxidase_su7a_met"/>
</dbReference>
<dbReference type="Gene3D" id="4.10.91.10">
    <property type="entry name" value="Cytochrome c oxidase, subunit VIIa"/>
    <property type="match status" value="1"/>
</dbReference>
<keyword evidence="10 13" id="KW-0472">Membrane</keyword>
<dbReference type="InterPro" id="IPR036539">
    <property type="entry name" value="Cyt_c_oxidase_su7a_sf"/>
</dbReference>
<evidence type="ECO:0000256" key="8">
    <source>
        <dbReference type="ARBA" id="ARBA00023002"/>
    </source>
</evidence>
<feature type="compositionally biased region" description="Low complexity" evidence="12">
    <location>
        <begin position="33"/>
        <end position="44"/>
    </location>
</feature>
<evidence type="ECO:0000256" key="10">
    <source>
        <dbReference type="ARBA" id="ARBA00023136"/>
    </source>
</evidence>
<dbReference type="SUPFAM" id="SSF81419">
    <property type="entry name" value="Mitochondrial cytochrome c oxidase subunit VIIa"/>
    <property type="match status" value="1"/>
</dbReference>
<evidence type="ECO:0000313" key="14">
    <source>
        <dbReference type="EMBL" id="PIO30384.1"/>
    </source>
</evidence>
<keyword evidence="7 13" id="KW-1133">Transmembrane helix</keyword>
<dbReference type="GO" id="GO:0002082">
    <property type="term" value="P:regulation of oxidative phosphorylation"/>
    <property type="evidence" value="ECO:0007669"/>
    <property type="project" value="TreeGrafter"/>
</dbReference>
<evidence type="ECO:0000313" key="15">
    <source>
        <dbReference type="Proteomes" id="UP000228934"/>
    </source>
</evidence>
<feature type="transmembrane region" description="Helical" evidence="13">
    <location>
        <begin position="172"/>
        <end position="192"/>
    </location>
</feature>
<protein>
    <recommendedName>
        <fullName evidence="11">Cytochrome c oxidase subunit 7A1, mitochondrial</fullName>
    </recommendedName>
</protein>
<dbReference type="GO" id="GO:0045277">
    <property type="term" value="C:respiratory chain complex IV"/>
    <property type="evidence" value="ECO:0007669"/>
    <property type="project" value="InterPro"/>
</dbReference>
<dbReference type="GO" id="GO:0005743">
    <property type="term" value="C:mitochondrial inner membrane"/>
    <property type="evidence" value="ECO:0007669"/>
    <property type="project" value="UniProtKB-SubCell"/>
</dbReference>
<dbReference type="Pfam" id="PF02238">
    <property type="entry name" value="COX7a"/>
    <property type="match status" value="1"/>
</dbReference>
<dbReference type="AlphaFoldDB" id="A0A2G9RR97"/>
<keyword evidence="8" id="KW-0560">Oxidoreductase</keyword>
<keyword evidence="9" id="KW-0496">Mitochondrion</keyword>
<dbReference type="InterPro" id="IPR039297">
    <property type="entry name" value="COX7a"/>
</dbReference>
<comment type="similarity">
    <text evidence="3">Belongs to the cytochrome c oxidase VIIa family.</text>
</comment>
<dbReference type="GO" id="GO:0006123">
    <property type="term" value="P:mitochondrial electron transport, cytochrome c to oxygen"/>
    <property type="evidence" value="ECO:0007669"/>
    <property type="project" value="InterPro"/>
</dbReference>
<evidence type="ECO:0000256" key="6">
    <source>
        <dbReference type="ARBA" id="ARBA00022946"/>
    </source>
</evidence>
<dbReference type="EMBL" id="KV933453">
    <property type="protein sequence ID" value="PIO30384.1"/>
    <property type="molecule type" value="Genomic_DNA"/>
</dbReference>
<keyword evidence="4 13" id="KW-0812">Transmembrane</keyword>
<comment type="pathway">
    <text evidence="2">Energy metabolism; oxidative phosphorylation.</text>
</comment>
<evidence type="ECO:0000256" key="1">
    <source>
        <dbReference type="ARBA" id="ARBA00004434"/>
    </source>
</evidence>
<dbReference type="Proteomes" id="UP000228934">
    <property type="component" value="Unassembled WGS sequence"/>
</dbReference>
<feature type="region of interest" description="Disordered" evidence="12">
    <location>
        <begin position="1"/>
        <end position="126"/>
    </location>
</feature>
<dbReference type="CDD" id="cd00928">
    <property type="entry name" value="Cyt_c_Oxidase_VIIa"/>
    <property type="match status" value="1"/>
</dbReference>
<dbReference type="PANTHER" id="PTHR10510:SF5">
    <property type="entry name" value="CYTOCHROME C OXIDASE SUBUNIT 7A1, MITOCHONDRIAL"/>
    <property type="match status" value="1"/>
</dbReference>
<dbReference type="GO" id="GO:0097250">
    <property type="term" value="P:mitochondrial respirasome assembly"/>
    <property type="evidence" value="ECO:0007669"/>
    <property type="project" value="TreeGrafter"/>
</dbReference>
<dbReference type="PANTHER" id="PTHR10510">
    <property type="entry name" value="CYTOCHROME C OXIDASE POLYPEPTIDE 7A"/>
    <property type="match status" value="1"/>
</dbReference>
<dbReference type="FunFam" id="4.10.91.10:FF:000001">
    <property type="entry name" value="Cytochrome c oxidase subunit 7A1, mitochondrial"/>
    <property type="match status" value="1"/>
</dbReference>
<feature type="compositionally biased region" description="Polar residues" evidence="12">
    <location>
        <begin position="47"/>
        <end position="114"/>
    </location>
</feature>
<evidence type="ECO:0000256" key="4">
    <source>
        <dbReference type="ARBA" id="ARBA00022692"/>
    </source>
</evidence>
<evidence type="ECO:0000256" key="13">
    <source>
        <dbReference type="SAM" id="Phobius"/>
    </source>
</evidence>
<evidence type="ECO:0000256" key="9">
    <source>
        <dbReference type="ARBA" id="ARBA00023128"/>
    </source>
</evidence>
<dbReference type="OrthoDB" id="5966508at2759"/>
<reference evidence="15" key="1">
    <citation type="journal article" date="2017" name="Nat. Commun.">
        <title>The North American bullfrog draft genome provides insight into hormonal regulation of long noncoding RNA.</title>
        <authorList>
            <person name="Hammond S.A."/>
            <person name="Warren R.L."/>
            <person name="Vandervalk B.P."/>
            <person name="Kucuk E."/>
            <person name="Khan H."/>
            <person name="Gibb E.A."/>
            <person name="Pandoh P."/>
            <person name="Kirk H."/>
            <person name="Zhao Y."/>
            <person name="Jones M."/>
            <person name="Mungall A.J."/>
            <person name="Coope R."/>
            <person name="Pleasance S."/>
            <person name="Moore R.A."/>
            <person name="Holt R.A."/>
            <person name="Round J.M."/>
            <person name="Ohora S."/>
            <person name="Walle B.V."/>
            <person name="Veldhoen N."/>
            <person name="Helbing C.C."/>
            <person name="Birol I."/>
        </authorList>
    </citation>
    <scope>NUCLEOTIDE SEQUENCE [LARGE SCALE GENOMIC DNA]</scope>
</reference>
<evidence type="ECO:0000256" key="7">
    <source>
        <dbReference type="ARBA" id="ARBA00022989"/>
    </source>
</evidence>
<comment type="subcellular location">
    <subcellularLocation>
        <location evidence="1">Mitochondrion inner membrane</location>
        <topology evidence="1">Single-pass membrane protein</topology>
    </subcellularLocation>
</comment>
<name>A0A2G9RR97_AQUCT</name>
<proteinExistence type="inferred from homology"/>
<feature type="compositionally biased region" description="Polar residues" evidence="12">
    <location>
        <begin position="1"/>
        <end position="18"/>
    </location>
</feature>
<keyword evidence="5" id="KW-0999">Mitochondrion inner membrane</keyword>
<keyword evidence="6" id="KW-0809">Transit peptide</keyword>
<gene>
    <name evidence="14" type="ORF">AB205_0177960</name>
</gene>
<evidence type="ECO:0000256" key="11">
    <source>
        <dbReference type="ARBA" id="ARBA00040382"/>
    </source>
</evidence>
<keyword evidence="15" id="KW-1185">Reference proteome</keyword>
<evidence type="ECO:0000256" key="2">
    <source>
        <dbReference type="ARBA" id="ARBA00004673"/>
    </source>
</evidence>
<evidence type="ECO:0000256" key="12">
    <source>
        <dbReference type="SAM" id="MobiDB-lite"/>
    </source>
</evidence>
<organism evidence="14 15">
    <name type="scientific">Aquarana catesbeiana</name>
    <name type="common">American bullfrog</name>
    <name type="synonym">Rana catesbeiana</name>
    <dbReference type="NCBI Taxonomy" id="8400"/>
    <lineage>
        <taxon>Eukaryota</taxon>
        <taxon>Metazoa</taxon>
        <taxon>Chordata</taxon>
        <taxon>Craniata</taxon>
        <taxon>Vertebrata</taxon>
        <taxon>Euteleostomi</taxon>
        <taxon>Amphibia</taxon>
        <taxon>Batrachia</taxon>
        <taxon>Anura</taxon>
        <taxon>Neobatrachia</taxon>
        <taxon>Ranoidea</taxon>
        <taxon>Ranidae</taxon>
        <taxon>Aquarana</taxon>
    </lineage>
</organism>
<accession>A0A2G9RR97</accession>
<dbReference type="GO" id="GO:0016491">
    <property type="term" value="F:oxidoreductase activity"/>
    <property type="evidence" value="ECO:0007669"/>
    <property type="project" value="UniProtKB-KW"/>
</dbReference>
<sequence>MDSNNILLQESRSASIGTPSCVRSFPRELTNPTGTSSITTSSRDSTNRIGTPSYAQASVDSTNPIGASSYAQFSGDSTNPIRTPSYAQSSSGDLTNPTGTLSYPQTGTAPNSVTYRPPQKGKPKEVLGQRFSRSLSTSSRVHLQNRVLEKQKIFQADNNVPVHLKGGQGDLILYRITMGIAIVGCCLGIFTIGKASLPKKSP</sequence>
<evidence type="ECO:0000256" key="5">
    <source>
        <dbReference type="ARBA" id="ARBA00022792"/>
    </source>
</evidence>
<evidence type="ECO:0000256" key="3">
    <source>
        <dbReference type="ARBA" id="ARBA00009331"/>
    </source>
</evidence>